<evidence type="ECO:0000259" key="4">
    <source>
        <dbReference type="Pfam" id="PF07971"/>
    </source>
</evidence>
<feature type="domain" description="Glycosyl hydrolase family 92" evidence="4">
    <location>
        <begin position="259"/>
        <end position="380"/>
    </location>
</feature>
<protein>
    <submittedName>
        <fullName evidence="6">Glycoside hydrolase family 92 protein</fullName>
    </submittedName>
</protein>
<dbReference type="GO" id="GO:0006516">
    <property type="term" value="P:glycoprotein catabolic process"/>
    <property type="evidence" value="ECO:0007669"/>
    <property type="project" value="TreeGrafter"/>
</dbReference>
<name>A0A9D1UZB2_9BACT</name>
<comment type="subunit">
    <text evidence="2">Monomer.</text>
</comment>
<dbReference type="SUPFAM" id="SSF48208">
    <property type="entry name" value="Six-hairpin glycosidases"/>
    <property type="match status" value="1"/>
</dbReference>
<keyword evidence="3" id="KW-0106">Calcium</keyword>
<evidence type="ECO:0000256" key="3">
    <source>
        <dbReference type="ARBA" id="ARBA00022837"/>
    </source>
</evidence>
<dbReference type="InterPro" id="IPR008928">
    <property type="entry name" value="6-hairpin_glycosidase_sf"/>
</dbReference>
<organism evidence="6 7">
    <name type="scientific">Candidatus Odoribacter faecigallinarum</name>
    <dbReference type="NCBI Taxonomy" id="2838706"/>
    <lineage>
        <taxon>Bacteria</taxon>
        <taxon>Pseudomonadati</taxon>
        <taxon>Bacteroidota</taxon>
        <taxon>Bacteroidia</taxon>
        <taxon>Bacteroidales</taxon>
        <taxon>Odoribacteraceae</taxon>
        <taxon>Odoribacter</taxon>
    </lineage>
</organism>
<dbReference type="InterPro" id="IPR050883">
    <property type="entry name" value="PNGase"/>
</dbReference>
<dbReference type="PANTHER" id="PTHR12143">
    <property type="entry name" value="PEPTIDE N-GLYCANASE PNGASE -RELATED"/>
    <property type="match status" value="1"/>
</dbReference>
<dbReference type="InterPro" id="IPR014718">
    <property type="entry name" value="GH-type_carb-bd"/>
</dbReference>
<dbReference type="GO" id="GO:0000224">
    <property type="term" value="F:peptide-N4-(N-acetyl-beta-glucosaminyl)asparagine amidase activity"/>
    <property type="evidence" value="ECO:0007669"/>
    <property type="project" value="TreeGrafter"/>
</dbReference>
<comment type="cofactor">
    <cofactor evidence="1">
        <name>Ca(2+)</name>
        <dbReference type="ChEBI" id="CHEBI:29108"/>
    </cofactor>
</comment>
<dbReference type="AlphaFoldDB" id="A0A9D1UZB2"/>
<dbReference type="Pfam" id="PF07971">
    <property type="entry name" value="Glyco_hydro_92"/>
    <property type="match status" value="2"/>
</dbReference>
<dbReference type="GO" id="GO:0005829">
    <property type="term" value="C:cytosol"/>
    <property type="evidence" value="ECO:0007669"/>
    <property type="project" value="TreeGrafter"/>
</dbReference>
<keyword evidence="6" id="KW-0378">Hydrolase</keyword>
<dbReference type="Gene3D" id="2.70.98.10">
    <property type="match status" value="1"/>
</dbReference>
<dbReference type="InterPro" id="IPR012939">
    <property type="entry name" value="Glyco_hydro_92"/>
</dbReference>
<gene>
    <name evidence="6" type="ORF">H9863_02805</name>
</gene>
<dbReference type="Gene3D" id="3.30.2080.10">
    <property type="entry name" value="GH92 mannosidase domain"/>
    <property type="match status" value="2"/>
</dbReference>
<reference evidence="6" key="1">
    <citation type="journal article" date="2021" name="PeerJ">
        <title>Extensive microbial diversity within the chicken gut microbiome revealed by metagenomics and culture.</title>
        <authorList>
            <person name="Gilroy R."/>
            <person name="Ravi A."/>
            <person name="Getino M."/>
            <person name="Pursley I."/>
            <person name="Horton D.L."/>
            <person name="Alikhan N.F."/>
            <person name="Baker D."/>
            <person name="Gharbi K."/>
            <person name="Hall N."/>
            <person name="Watson M."/>
            <person name="Adriaenssens E.M."/>
            <person name="Foster-Nyarko E."/>
            <person name="Jarju S."/>
            <person name="Secka A."/>
            <person name="Antonio M."/>
            <person name="Oren A."/>
            <person name="Chaudhuri R.R."/>
            <person name="La Ragione R."/>
            <person name="Hildebrand F."/>
            <person name="Pallen M.J."/>
        </authorList>
    </citation>
    <scope>NUCLEOTIDE SEQUENCE</scope>
    <source>
        <strain evidence="6">23274</strain>
    </source>
</reference>
<evidence type="ECO:0000256" key="2">
    <source>
        <dbReference type="ARBA" id="ARBA00011245"/>
    </source>
</evidence>
<dbReference type="GO" id="GO:0030246">
    <property type="term" value="F:carbohydrate binding"/>
    <property type="evidence" value="ECO:0007669"/>
    <property type="project" value="InterPro"/>
</dbReference>
<dbReference type="Gene3D" id="1.20.1050.60">
    <property type="entry name" value="alpha-1,2-mannosidase"/>
    <property type="match status" value="1"/>
</dbReference>
<dbReference type="Proteomes" id="UP000824202">
    <property type="component" value="Unassembled WGS sequence"/>
</dbReference>
<dbReference type="GO" id="GO:0005975">
    <property type="term" value="P:carbohydrate metabolic process"/>
    <property type="evidence" value="ECO:0007669"/>
    <property type="project" value="InterPro"/>
</dbReference>
<feature type="domain" description="Glycosyl hydrolase family 92 N-terminal" evidence="5">
    <location>
        <begin position="32"/>
        <end position="252"/>
    </location>
</feature>
<dbReference type="Pfam" id="PF17678">
    <property type="entry name" value="Glyco_hydro_92N"/>
    <property type="match status" value="1"/>
</dbReference>
<evidence type="ECO:0000313" key="6">
    <source>
        <dbReference type="EMBL" id="HIX03033.1"/>
    </source>
</evidence>
<evidence type="ECO:0000313" key="7">
    <source>
        <dbReference type="Proteomes" id="UP000824202"/>
    </source>
</evidence>
<feature type="domain" description="Glycosyl hydrolase family 92" evidence="4">
    <location>
        <begin position="394"/>
        <end position="475"/>
    </location>
</feature>
<reference evidence="6" key="2">
    <citation type="submission" date="2021-04" db="EMBL/GenBank/DDBJ databases">
        <authorList>
            <person name="Gilroy R."/>
        </authorList>
    </citation>
    <scope>NUCLEOTIDE SEQUENCE</scope>
    <source>
        <strain evidence="6">23274</strain>
    </source>
</reference>
<dbReference type="EMBL" id="DXFT01000057">
    <property type="protein sequence ID" value="HIX03033.1"/>
    <property type="molecule type" value="Genomic_DNA"/>
</dbReference>
<proteinExistence type="predicted"/>
<dbReference type="PANTHER" id="PTHR12143:SF39">
    <property type="entry name" value="SECRETED PROTEIN"/>
    <property type="match status" value="1"/>
</dbReference>
<accession>A0A9D1UZB2</accession>
<evidence type="ECO:0000259" key="5">
    <source>
        <dbReference type="Pfam" id="PF17678"/>
    </source>
</evidence>
<dbReference type="InterPro" id="IPR041371">
    <property type="entry name" value="GH92_N"/>
</dbReference>
<sequence>MKRTLHFLLCLVLSSGLYNCQPQEDELKTIEYVDPFMSQDITSHGKPETVLPFGAVRLAAQTVDSGTISSLAFYNAADQEISPEARALHFLPVTTAPNPGIDIPSYILENHANFHSTNEQARPGYYAVQFDNGIKTESAVTKRCCIMYYQYPQNAKNALLLNLLPLSQQDSVKTQIWKINNRTIEGFCKSQGTEDNRQIYFVIEFSQDCQIYIGKNTFHPLGNNQKFISDGCCLWIDFGQQTNKILVKASLSTVNTEGAAANLEKELSHWSFDKVERDAKQEWKRELQNIKITGENEQQLKTFYTKLYLSYMTPAIFSDVNGNYNGPDGEIHSAHKYTHYAVCPPWNDWEDIPPLLAITQKKKVREMLRSSQNDLRFSGVPHQAQKPEDFQNQLLTAIGLAPSDPDNNKFQLVAPIFERTVIHLGQEKRFVITVTQPSEAHIYIEEAWLNKRKLDRLWLTLDEIMQGGKLNLILTDK</sequence>
<evidence type="ECO:0000256" key="1">
    <source>
        <dbReference type="ARBA" id="ARBA00001913"/>
    </source>
</evidence>
<comment type="caution">
    <text evidence="6">The sequence shown here is derived from an EMBL/GenBank/DDBJ whole genome shotgun (WGS) entry which is preliminary data.</text>
</comment>